<reference evidence="1 2" key="1">
    <citation type="journal article" date="2018" name="Front. Plant Sci.">
        <title>Red Clover (Trifolium pratense) and Zigzag Clover (T. medium) - A Picture of Genomic Similarities and Differences.</title>
        <authorList>
            <person name="Dluhosova J."/>
            <person name="Istvanek J."/>
            <person name="Nedelnik J."/>
            <person name="Repkova J."/>
        </authorList>
    </citation>
    <scope>NUCLEOTIDE SEQUENCE [LARGE SCALE GENOMIC DNA]</scope>
    <source>
        <strain evidence="2">cv. 10/8</strain>
        <tissue evidence="1">Leaf</tissue>
    </source>
</reference>
<evidence type="ECO:0000313" key="1">
    <source>
        <dbReference type="EMBL" id="MCI72773.1"/>
    </source>
</evidence>
<comment type="caution">
    <text evidence="1">The sequence shown here is derived from an EMBL/GenBank/DDBJ whole genome shotgun (WGS) entry which is preliminary data.</text>
</comment>
<organism evidence="1 2">
    <name type="scientific">Trifolium medium</name>
    <dbReference type="NCBI Taxonomy" id="97028"/>
    <lineage>
        <taxon>Eukaryota</taxon>
        <taxon>Viridiplantae</taxon>
        <taxon>Streptophyta</taxon>
        <taxon>Embryophyta</taxon>
        <taxon>Tracheophyta</taxon>
        <taxon>Spermatophyta</taxon>
        <taxon>Magnoliopsida</taxon>
        <taxon>eudicotyledons</taxon>
        <taxon>Gunneridae</taxon>
        <taxon>Pentapetalae</taxon>
        <taxon>rosids</taxon>
        <taxon>fabids</taxon>
        <taxon>Fabales</taxon>
        <taxon>Fabaceae</taxon>
        <taxon>Papilionoideae</taxon>
        <taxon>50 kb inversion clade</taxon>
        <taxon>NPAAA clade</taxon>
        <taxon>Hologalegina</taxon>
        <taxon>IRL clade</taxon>
        <taxon>Trifolieae</taxon>
        <taxon>Trifolium</taxon>
    </lineage>
</organism>
<protein>
    <submittedName>
        <fullName evidence="1">Uncharacterized protein</fullName>
    </submittedName>
</protein>
<proteinExistence type="predicted"/>
<accession>A0A392UGR0</accession>
<keyword evidence="2" id="KW-1185">Reference proteome</keyword>
<evidence type="ECO:0000313" key="2">
    <source>
        <dbReference type="Proteomes" id="UP000265520"/>
    </source>
</evidence>
<feature type="non-terminal residue" evidence="1">
    <location>
        <position position="1"/>
    </location>
</feature>
<dbReference type="AlphaFoldDB" id="A0A392UGR0"/>
<dbReference type="EMBL" id="LXQA010824946">
    <property type="protein sequence ID" value="MCI72773.1"/>
    <property type="molecule type" value="Genomic_DNA"/>
</dbReference>
<dbReference type="Proteomes" id="UP000265520">
    <property type="component" value="Unassembled WGS sequence"/>
</dbReference>
<sequence>NQKKTGNITSPARCAALLRALRRTASRVAPHCFARCARQCSQVRDPT</sequence>
<name>A0A392UGR0_9FABA</name>